<keyword evidence="2" id="KW-0812">Transmembrane</keyword>
<dbReference type="InterPro" id="IPR042432">
    <property type="entry name" value="Coa1_fungi"/>
</dbReference>
<protein>
    <recommendedName>
        <fullName evidence="5">DUF1783-domain-containing protein</fullName>
    </recommendedName>
</protein>
<evidence type="ECO:0000313" key="4">
    <source>
        <dbReference type="Proteomes" id="UP000076154"/>
    </source>
</evidence>
<dbReference type="GO" id="GO:0005743">
    <property type="term" value="C:mitochondrial inner membrane"/>
    <property type="evidence" value="ECO:0007669"/>
    <property type="project" value="TreeGrafter"/>
</dbReference>
<dbReference type="PANTHER" id="PTHR28523">
    <property type="entry name" value="CYTOCHROME C OXIDASE ASSEMBLY FACTOR 1"/>
    <property type="match status" value="1"/>
</dbReference>
<feature type="region of interest" description="Disordered" evidence="1">
    <location>
        <begin position="1"/>
        <end position="71"/>
    </location>
</feature>
<dbReference type="PANTHER" id="PTHR28523:SF1">
    <property type="entry name" value="CYTOCHROME C OXIDASE ASSEMBLY FACTOR 1"/>
    <property type="match status" value="1"/>
</dbReference>
<dbReference type="EMBL" id="LUEZ02000080">
    <property type="protein sequence ID" value="RDB19335.1"/>
    <property type="molecule type" value="Genomic_DNA"/>
</dbReference>
<name>A0A369JG02_HYPMA</name>
<dbReference type="OrthoDB" id="2100652at2759"/>
<gene>
    <name evidence="3" type="ORF">Hypma_013619</name>
</gene>
<proteinExistence type="predicted"/>
<organism evidence="3 4">
    <name type="scientific">Hypsizygus marmoreus</name>
    <name type="common">White beech mushroom</name>
    <name type="synonym">Agaricus marmoreus</name>
    <dbReference type="NCBI Taxonomy" id="39966"/>
    <lineage>
        <taxon>Eukaryota</taxon>
        <taxon>Fungi</taxon>
        <taxon>Dikarya</taxon>
        <taxon>Basidiomycota</taxon>
        <taxon>Agaricomycotina</taxon>
        <taxon>Agaricomycetes</taxon>
        <taxon>Agaricomycetidae</taxon>
        <taxon>Agaricales</taxon>
        <taxon>Tricholomatineae</taxon>
        <taxon>Lyophyllaceae</taxon>
        <taxon>Hypsizygus</taxon>
    </lineage>
</organism>
<keyword evidence="4" id="KW-1185">Reference proteome</keyword>
<feature type="transmembrane region" description="Helical" evidence="2">
    <location>
        <begin position="84"/>
        <end position="105"/>
    </location>
</feature>
<evidence type="ECO:0000256" key="1">
    <source>
        <dbReference type="SAM" id="MobiDB-lite"/>
    </source>
</evidence>
<sequence>MSSLLRPATARTTLSRRIFSPSTFSRSYATKHQRPPPPKSPKSEPPKSLKSEPVVETFSQPSRPRPYYAKHPPFRELPRIKKRWPVAVGAVIVGLAGWAVFMEYMKNQEKISSSVVRQIMRSVRDDARLKEVLGEAIRPQPEWWLNGDPYIKGRISQLQGNVDVSFRIKGSKGEGSGTLYFTSIRKDKGLPFTIRAFELYASARRLLTLLASSIQGHLRRRNNSPRECDTCLNTSTVSFAGLKRKRR</sequence>
<keyword evidence="2" id="KW-0472">Membrane</keyword>
<keyword evidence="2" id="KW-1133">Transmembrane helix</keyword>
<dbReference type="GO" id="GO:0033617">
    <property type="term" value="P:mitochondrial respiratory chain complex IV assembly"/>
    <property type="evidence" value="ECO:0007669"/>
    <property type="project" value="InterPro"/>
</dbReference>
<dbReference type="Pfam" id="PF08695">
    <property type="entry name" value="Coa1"/>
    <property type="match status" value="1"/>
</dbReference>
<comment type="caution">
    <text evidence="3">The sequence shown here is derived from an EMBL/GenBank/DDBJ whole genome shotgun (WGS) entry which is preliminary data.</text>
</comment>
<dbReference type="AlphaFoldDB" id="A0A369JG02"/>
<feature type="compositionally biased region" description="Polar residues" evidence="1">
    <location>
        <begin position="10"/>
        <end position="28"/>
    </location>
</feature>
<feature type="compositionally biased region" description="Basic and acidic residues" evidence="1">
    <location>
        <begin position="41"/>
        <end position="50"/>
    </location>
</feature>
<dbReference type="InterPro" id="IPR014807">
    <property type="entry name" value="Coa1"/>
</dbReference>
<evidence type="ECO:0000313" key="3">
    <source>
        <dbReference type="EMBL" id="RDB19335.1"/>
    </source>
</evidence>
<dbReference type="InParanoid" id="A0A369JG02"/>
<evidence type="ECO:0000256" key="2">
    <source>
        <dbReference type="SAM" id="Phobius"/>
    </source>
</evidence>
<reference evidence="3" key="1">
    <citation type="submission" date="2018-04" db="EMBL/GenBank/DDBJ databases">
        <title>Whole genome sequencing of Hypsizygus marmoreus.</title>
        <authorList>
            <person name="Choi I.-G."/>
            <person name="Min B."/>
            <person name="Kim J.-G."/>
            <person name="Kim S."/>
            <person name="Oh Y.-L."/>
            <person name="Kong W.-S."/>
            <person name="Park H."/>
            <person name="Jeong J."/>
            <person name="Song E.-S."/>
        </authorList>
    </citation>
    <scope>NUCLEOTIDE SEQUENCE [LARGE SCALE GENOMIC DNA]</scope>
    <source>
        <strain evidence="3">51987-8</strain>
    </source>
</reference>
<evidence type="ECO:0008006" key="5">
    <source>
        <dbReference type="Google" id="ProtNLM"/>
    </source>
</evidence>
<dbReference type="Proteomes" id="UP000076154">
    <property type="component" value="Unassembled WGS sequence"/>
</dbReference>
<accession>A0A369JG02</accession>